<dbReference type="CDD" id="cd07262">
    <property type="entry name" value="VOC_like"/>
    <property type="match status" value="1"/>
</dbReference>
<keyword evidence="3" id="KW-1185">Reference proteome</keyword>
<dbReference type="AlphaFoldDB" id="A0A371JWI4"/>
<comment type="caution">
    <text evidence="2">The sequence shown here is derived from an EMBL/GenBank/DDBJ whole genome shotgun (WGS) entry which is preliminary data.</text>
</comment>
<gene>
    <name evidence="2" type="ORF">DX914_19310</name>
</gene>
<dbReference type="PANTHER" id="PTHR35006">
    <property type="entry name" value="GLYOXALASE FAMILY PROTEIN (AFU_ORTHOLOGUE AFUA_5G14830)"/>
    <property type="match status" value="1"/>
</dbReference>
<evidence type="ECO:0000313" key="3">
    <source>
        <dbReference type="Proteomes" id="UP000264492"/>
    </source>
</evidence>
<sequence length="130" mass="13795">MLHHLSFAVADLHRAGAFYDAALGALGYRRVFEDGTAIGYGFAEGEDLLCLKLRAHAVAPGPGFHVAFGAPSREAVDRFHAQALAAGGTDNGAPGLRPDYGPHYYAAFVIDPDGYMIEAVINRPDQVAPI</sequence>
<dbReference type="PANTHER" id="PTHR35006:SF4">
    <property type="entry name" value="BLR7706 PROTEIN"/>
    <property type="match status" value="1"/>
</dbReference>
<dbReference type="InterPro" id="IPR004360">
    <property type="entry name" value="Glyas_Fos-R_dOase_dom"/>
</dbReference>
<dbReference type="SUPFAM" id="SSF54593">
    <property type="entry name" value="Glyoxalase/Bleomycin resistance protein/Dihydroxybiphenyl dioxygenase"/>
    <property type="match status" value="1"/>
</dbReference>
<organism evidence="2 3">
    <name type="scientific">Lysobacter silvisoli</name>
    <dbReference type="NCBI Taxonomy" id="2293254"/>
    <lineage>
        <taxon>Bacteria</taxon>
        <taxon>Pseudomonadati</taxon>
        <taxon>Pseudomonadota</taxon>
        <taxon>Gammaproteobacteria</taxon>
        <taxon>Lysobacterales</taxon>
        <taxon>Lysobacteraceae</taxon>
        <taxon>Lysobacter</taxon>
    </lineage>
</organism>
<feature type="domain" description="VOC" evidence="1">
    <location>
        <begin position="1"/>
        <end position="122"/>
    </location>
</feature>
<dbReference type="Gene3D" id="3.10.180.10">
    <property type="entry name" value="2,3-Dihydroxybiphenyl 1,2-Dioxygenase, domain 1"/>
    <property type="match status" value="1"/>
</dbReference>
<dbReference type="InterPro" id="IPR037523">
    <property type="entry name" value="VOC_core"/>
</dbReference>
<name>A0A371JWI4_9GAMM</name>
<evidence type="ECO:0000313" key="2">
    <source>
        <dbReference type="EMBL" id="RDZ26011.1"/>
    </source>
</evidence>
<dbReference type="OrthoDB" id="9800438at2"/>
<dbReference type="Proteomes" id="UP000264492">
    <property type="component" value="Unassembled WGS sequence"/>
</dbReference>
<reference evidence="2 3" key="1">
    <citation type="submission" date="2018-08" db="EMBL/GenBank/DDBJ databases">
        <title>Lysobacter sp. zong2l5, whole genome shotgun sequence.</title>
        <authorList>
            <person name="Zhang X."/>
            <person name="Feng G."/>
            <person name="Zhu H."/>
        </authorList>
    </citation>
    <scope>NUCLEOTIDE SEQUENCE [LARGE SCALE GENOMIC DNA]</scope>
    <source>
        <strain evidence="3">zong2l5</strain>
    </source>
</reference>
<dbReference type="InterPro" id="IPR029068">
    <property type="entry name" value="Glyas_Bleomycin-R_OHBP_Dase"/>
</dbReference>
<proteinExistence type="predicted"/>
<dbReference type="RefSeq" id="WP_115861895.1">
    <property type="nucleotide sequence ID" value="NZ_QTSU01000005.1"/>
</dbReference>
<dbReference type="PROSITE" id="PS51819">
    <property type="entry name" value="VOC"/>
    <property type="match status" value="1"/>
</dbReference>
<dbReference type="Pfam" id="PF00903">
    <property type="entry name" value="Glyoxalase"/>
    <property type="match status" value="1"/>
</dbReference>
<accession>A0A371JWI4</accession>
<protein>
    <submittedName>
        <fullName evidence="2">VOC family protein</fullName>
    </submittedName>
</protein>
<dbReference type="EMBL" id="QTSU01000005">
    <property type="protein sequence ID" value="RDZ26011.1"/>
    <property type="molecule type" value="Genomic_DNA"/>
</dbReference>
<evidence type="ECO:0000259" key="1">
    <source>
        <dbReference type="PROSITE" id="PS51819"/>
    </source>
</evidence>